<name>A0ABN9ZTJ7_PIPNA</name>
<accession>A0ABN9ZTJ7</accession>
<proteinExistence type="predicted"/>
<reference evidence="1" key="1">
    <citation type="submission" date="2023-12" db="EMBL/GenBank/DDBJ databases">
        <authorList>
            <person name="Brown T."/>
        </authorList>
    </citation>
    <scope>NUCLEOTIDE SEQUENCE</scope>
</reference>
<protein>
    <submittedName>
        <fullName evidence="1">Uncharacterized protein</fullName>
    </submittedName>
</protein>
<evidence type="ECO:0000313" key="1">
    <source>
        <dbReference type="EMBL" id="CAK6441558.1"/>
    </source>
</evidence>
<gene>
    <name evidence="1" type="ORF">MPIPNATIZW_LOCUS9864</name>
</gene>
<keyword evidence="2" id="KW-1185">Reference proteome</keyword>
<evidence type="ECO:0000313" key="2">
    <source>
        <dbReference type="Proteomes" id="UP001314169"/>
    </source>
</evidence>
<dbReference type="EMBL" id="OY882859">
    <property type="protein sequence ID" value="CAK6441558.1"/>
    <property type="molecule type" value="Genomic_DNA"/>
</dbReference>
<dbReference type="Proteomes" id="UP001314169">
    <property type="component" value="Chromosome 2"/>
</dbReference>
<sequence>MGRTREAGCVAAGVVIGAGACYCVYRLTWGRDDNEKIWDYNDDDEDGESSDITEIGVEAGKGANTAVGGRARFQGDSKAKVKVGKELKSGPDIKMEAYSGTQRGSGLEAKAKALSAY</sequence>
<dbReference type="PROSITE" id="PS51257">
    <property type="entry name" value="PROKAR_LIPOPROTEIN"/>
    <property type="match status" value="1"/>
</dbReference>
<organism evidence="1 2">
    <name type="scientific">Pipistrellus nathusii</name>
    <name type="common">Nathusius' pipistrelle</name>
    <dbReference type="NCBI Taxonomy" id="59473"/>
    <lineage>
        <taxon>Eukaryota</taxon>
        <taxon>Metazoa</taxon>
        <taxon>Chordata</taxon>
        <taxon>Craniata</taxon>
        <taxon>Vertebrata</taxon>
        <taxon>Euteleostomi</taxon>
        <taxon>Mammalia</taxon>
        <taxon>Eutheria</taxon>
        <taxon>Laurasiatheria</taxon>
        <taxon>Chiroptera</taxon>
        <taxon>Yangochiroptera</taxon>
        <taxon>Vespertilionidae</taxon>
        <taxon>Pipistrellus</taxon>
    </lineage>
</organism>